<proteinExistence type="predicted"/>
<protein>
    <submittedName>
        <fullName evidence="1">Uncharacterized protein</fullName>
    </submittedName>
</protein>
<organism evidence="1 2">
    <name type="scientific">Craurococcus roseus</name>
    <dbReference type="NCBI Taxonomy" id="77585"/>
    <lineage>
        <taxon>Bacteria</taxon>
        <taxon>Pseudomonadati</taxon>
        <taxon>Pseudomonadota</taxon>
        <taxon>Alphaproteobacteria</taxon>
        <taxon>Acetobacterales</taxon>
        <taxon>Acetobacteraceae</taxon>
        <taxon>Craurococcus</taxon>
    </lineage>
</organism>
<evidence type="ECO:0000313" key="1">
    <source>
        <dbReference type="EMBL" id="GAA0602447.1"/>
    </source>
</evidence>
<gene>
    <name evidence="1" type="ORF">GCM10009416_45360</name>
</gene>
<accession>A0ABN1G1Y6</accession>
<name>A0ABN1G1Y6_9PROT</name>
<dbReference type="RefSeq" id="WP_343897704.1">
    <property type="nucleotide sequence ID" value="NZ_BAAAFZ010000082.1"/>
</dbReference>
<comment type="caution">
    <text evidence="1">The sequence shown here is derived from an EMBL/GenBank/DDBJ whole genome shotgun (WGS) entry which is preliminary data.</text>
</comment>
<evidence type="ECO:0000313" key="2">
    <source>
        <dbReference type="Proteomes" id="UP001501588"/>
    </source>
</evidence>
<dbReference type="Proteomes" id="UP001501588">
    <property type="component" value="Unassembled WGS sequence"/>
</dbReference>
<reference evidence="1 2" key="1">
    <citation type="journal article" date="2019" name="Int. J. Syst. Evol. Microbiol.">
        <title>The Global Catalogue of Microorganisms (GCM) 10K type strain sequencing project: providing services to taxonomists for standard genome sequencing and annotation.</title>
        <authorList>
            <consortium name="The Broad Institute Genomics Platform"/>
            <consortium name="The Broad Institute Genome Sequencing Center for Infectious Disease"/>
            <person name="Wu L."/>
            <person name="Ma J."/>
        </authorList>
    </citation>
    <scope>NUCLEOTIDE SEQUENCE [LARGE SCALE GENOMIC DNA]</scope>
    <source>
        <strain evidence="1 2">JCM 9933</strain>
    </source>
</reference>
<dbReference type="EMBL" id="BAAAFZ010000082">
    <property type="protein sequence ID" value="GAA0602447.1"/>
    <property type="molecule type" value="Genomic_DNA"/>
</dbReference>
<sequence length="156" mass="16848">MNRLDSFLIGRVFQPTADALADRATPADAARCCLTGAMVLLFARMLAEAAVKLPDWTVLIDLAALAGGVALMRAVGTMGEGRANPLREQIGRARPLLAFITILIWAMGSTTLEQSLGAMQVTLWCAALYFASCDRPTGFRPKGRQRRGRAQAVPMR</sequence>
<keyword evidence="2" id="KW-1185">Reference proteome</keyword>